<dbReference type="AlphaFoldDB" id="A0A1V4IK38"/>
<dbReference type="InterPro" id="IPR003615">
    <property type="entry name" value="HNH_nuc"/>
</dbReference>
<dbReference type="RefSeq" id="WP_079425572.1">
    <property type="nucleotide sequence ID" value="NZ_MZGV01000032.1"/>
</dbReference>
<accession>A0A1V4IK38</accession>
<proteinExistence type="predicted"/>
<name>A0A1V4IK38_9CLOT</name>
<keyword evidence="2" id="KW-1185">Reference proteome</keyword>
<sequence>MFRCEICGKEADKHHIVHRCEGGLDSAFNIKYLCSEHHRGVRGPHRCKETDLRYKLELQKKLEATLNQKYYTLNKLSSILGISMNKLKRHFKNYKLYKEGYKTEDIIFILMGKKLYNEIMLEHYYEFIPNYNFA</sequence>
<dbReference type="OrthoDB" id="1936553at2"/>
<organism evidence="1 2">
    <name type="scientific">Clostridium oryzae</name>
    <dbReference type="NCBI Taxonomy" id="1450648"/>
    <lineage>
        <taxon>Bacteria</taxon>
        <taxon>Bacillati</taxon>
        <taxon>Bacillota</taxon>
        <taxon>Clostridia</taxon>
        <taxon>Eubacteriales</taxon>
        <taxon>Clostridiaceae</taxon>
        <taxon>Clostridium</taxon>
    </lineage>
</organism>
<evidence type="ECO:0000313" key="2">
    <source>
        <dbReference type="Proteomes" id="UP000190080"/>
    </source>
</evidence>
<gene>
    <name evidence="1" type="ORF">CLORY_28330</name>
</gene>
<dbReference type="STRING" id="1450648.CLORY_28330"/>
<dbReference type="CDD" id="cd00085">
    <property type="entry name" value="HNHc"/>
    <property type="match status" value="1"/>
</dbReference>
<protein>
    <recommendedName>
        <fullName evidence="3">HNH endonuclease</fullName>
    </recommendedName>
</protein>
<evidence type="ECO:0000313" key="1">
    <source>
        <dbReference type="EMBL" id="OPJ60381.1"/>
    </source>
</evidence>
<dbReference type="Proteomes" id="UP000190080">
    <property type="component" value="Unassembled WGS sequence"/>
</dbReference>
<dbReference type="EMBL" id="MZGV01000032">
    <property type="protein sequence ID" value="OPJ60381.1"/>
    <property type="molecule type" value="Genomic_DNA"/>
</dbReference>
<comment type="caution">
    <text evidence="1">The sequence shown here is derived from an EMBL/GenBank/DDBJ whole genome shotgun (WGS) entry which is preliminary data.</text>
</comment>
<reference evidence="1 2" key="1">
    <citation type="submission" date="2017-03" db="EMBL/GenBank/DDBJ databases">
        <title>Genome sequence of Clostridium oryzae DSM 28571.</title>
        <authorList>
            <person name="Poehlein A."/>
            <person name="Daniel R."/>
        </authorList>
    </citation>
    <scope>NUCLEOTIDE SEQUENCE [LARGE SCALE GENOMIC DNA]</scope>
    <source>
        <strain evidence="1 2">DSM 28571</strain>
    </source>
</reference>
<evidence type="ECO:0008006" key="3">
    <source>
        <dbReference type="Google" id="ProtNLM"/>
    </source>
</evidence>